<dbReference type="STRING" id="1862672.BO225_07160"/>
<keyword evidence="4" id="KW-1015">Disulfide bond</keyword>
<dbReference type="EMBL" id="MPKA01000067">
    <property type="protein sequence ID" value="OLU46252.1"/>
    <property type="molecule type" value="Genomic_DNA"/>
</dbReference>
<reference evidence="7 8" key="1">
    <citation type="submission" date="2016-11" db="EMBL/GenBank/DDBJ databases">
        <title>Description of two novel members of the family Erysipelotrichaceae: Ileibacterium lipovorans gen. nov., sp. nov. and Dubosiella newyorkensis, gen. nov., sp. nov.</title>
        <authorList>
            <person name="Cox L.M."/>
            <person name="Sohn J."/>
            <person name="Tyrrell K.L."/>
            <person name="Citron D.M."/>
            <person name="Lawson P.A."/>
            <person name="Patel N.B."/>
            <person name="Iizumi T."/>
            <person name="Perez-Perez G.I."/>
            <person name="Goldstein E.J."/>
            <person name="Blaser M.J."/>
        </authorList>
    </citation>
    <scope>NUCLEOTIDE SEQUENCE [LARGE SCALE GENOMIC DNA]</scope>
    <source>
        <strain evidence="7 8">NYU-BL-A4</strain>
    </source>
</reference>
<evidence type="ECO:0000256" key="1">
    <source>
        <dbReference type="ARBA" id="ARBA00022630"/>
    </source>
</evidence>
<evidence type="ECO:0000256" key="2">
    <source>
        <dbReference type="ARBA" id="ARBA00022827"/>
    </source>
</evidence>
<dbReference type="Proteomes" id="UP000186705">
    <property type="component" value="Unassembled WGS sequence"/>
</dbReference>
<keyword evidence="3" id="KW-0560">Oxidoreductase</keyword>
<dbReference type="SUPFAM" id="SSF51905">
    <property type="entry name" value="FAD/NAD(P)-binding domain"/>
    <property type="match status" value="1"/>
</dbReference>
<comment type="caution">
    <text evidence="7">The sequence shown here is derived from an EMBL/GenBank/DDBJ whole genome shotgun (WGS) entry which is preliminary data.</text>
</comment>
<organism evidence="7 8">
    <name type="scientific">Dubosiella newyorkensis</name>
    <dbReference type="NCBI Taxonomy" id="1862672"/>
    <lineage>
        <taxon>Bacteria</taxon>
        <taxon>Bacillati</taxon>
        <taxon>Bacillota</taxon>
        <taxon>Erysipelotrichia</taxon>
        <taxon>Erysipelotrichales</taxon>
        <taxon>Erysipelotrichaceae</taxon>
        <taxon>Dubosiella</taxon>
    </lineage>
</organism>
<evidence type="ECO:0000313" key="8">
    <source>
        <dbReference type="Proteomes" id="UP000186705"/>
    </source>
</evidence>
<sequence>MKKEYEFVIVGAGPAGMSAALYASRAGLDTCIIEAGAPGGKLLKTYHIENYPGIKEMGGAELAMTMFDQALAFGADYVAGEVEKVDEDKTIHLKDGNTIKAKAVLFATGTKERMMNIPGEQEGIGKGVSYCAVCDGAFFRGRDVVVIGGGNSALEESIYLTQFVNKIYIVIRRDQFRAESKLQYDVEHNDKIEIIREHVPVKVLFDEIVKGIVIKNVKTGEEKTIECAGIFPYIGSDPLSEAVKDLGVTNEHGYVMVDRDMETSVKNLYAAGDIVDKQLRQVVTATGEGALVGQMAFRRVRE</sequence>
<dbReference type="InterPro" id="IPR036188">
    <property type="entry name" value="FAD/NAD-bd_sf"/>
</dbReference>
<feature type="domain" description="FAD/NAD(P)-binding" evidence="6">
    <location>
        <begin position="6"/>
        <end position="289"/>
    </location>
</feature>
<evidence type="ECO:0000256" key="4">
    <source>
        <dbReference type="ARBA" id="ARBA00023157"/>
    </source>
</evidence>
<dbReference type="OrthoDB" id="9806179at2"/>
<dbReference type="Gene3D" id="3.50.50.60">
    <property type="entry name" value="FAD/NAD(P)-binding domain"/>
    <property type="match status" value="2"/>
</dbReference>
<evidence type="ECO:0000256" key="3">
    <source>
        <dbReference type="ARBA" id="ARBA00023002"/>
    </source>
</evidence>
<gene>
    <name evidence="7" type="ORF">BO225_07160</name>
</gene>
<name>A0A1U7NMA0_9FIRM</name>
<dbReference type="InterPro" id="IPR050097">
    <property type="entry name" value="Ferredoxin-NADP_redctase_2"/>
</dbReference>
<evidence type="ECO:0000313" key="7">
    <source>
        <dbReference type="EMBL" id="OLU46252.1"/>
    </source>
</evidence>
<dbReference type="InterPro" id="IPR023753">
    <property type="entry name" value="FAD/NAD-binding_dom"/>
</dbReference>
<dbReference type="GeneID" id="78275720"/>
<dbReference type="Pfam" id="PF07992">
    <property type="entry name" value="Pyr_redox_2"/>
    <property type="match status" value="1"/>
</dbReference>
<protein>
    <submittedName>
        <fullName evidence="7">Thioredoxin-disulfide reductase</fullName>
    </submittedName>
</protein>
<dbReference type="GO" id="GO:0016668">
    <property type="term" value="F:oxidoreductase activity, acting on a sulfur group of donors, NAD(P) as acceptor"/>
    <property type="evidence" value="ECO:0007669"/>
    <property type="project" value="UniProtKB-ARBA"/>
</dbReference>
<dbReference type="AlphaFoldDB" id="A0A1U7NMA0"/>
<evidence type="ECO:0000256" key="5">
    <source>
        <dbReference type="ARBA" id="ARBA00023284"/>
    </source>
</evidence>
<dbReference type="PRINTS" id="PR00469">
    <property type="entry name" value="PNDRDTASEII"/>
</dbReference>
<keyword evidence="1" id="KW-0285">Flavoprotein</keyword>
<keyword evidence="5" id="KW-0676">Redox-active center</keyword>
<dbReference type="PROSITE" id="PS00573">
    <property type="entry name" value="PYRIDINE_REDOX_2"/>
    <property type="match status" value="1"/>
</dbReference>
<dbReference type="RefSeq" id="WP_076341589.1">
    <property type="nucleotide sequence ID" value="NZ_CAMNTW010000007.1"/>
</dbReference>
<dbReference type="InterPro" id="IPR008255">
    <property type="entry name" value="Pyr_nucl-diS_OxRdtase_2_AS"/>
</dbReference>
<dbReference type="PRINTS" id="PR00368">
    <property type="entry name" value="FADPNR"/>
</dbReference>
<proteinExistence type="predicted"/>
<dbReference type="PANTHER" id="PTHR48105">
    <property type="entry name" value="THIOREDOXIN REDUCTASE 1-RELATED-RELATED"/>
    <property type="match status" value="1"/>
</dbReference>
<keyword evidence="8" id="KW-1185">Reference proteome</keyword>
<evidence type="ECO:0000259" key="6">
    <source>
        <dbReference type="Pfam" id="PF07992"/>
    </source>
</evidence>
<keyword evidence="2" id="KW-0274">FAD</keyword>
<accession>A0A1U7NMA0</accession>